<dbReference type="OrthoDB" id="9833608at2759"/>
<reference evidence="1 2" key="1">
    <citation type="submission" date="2016-07" db="EMBL/GenBank/DDBJ databases">
        <title>Disparate Historic Effective Population Sizes Predicted by Modern Levels of Genome Diversity for the Scaled Quail (Callipepla squamata) and the Northern Bobwhite (Colinus virginianus): Inferences from First and Second Generation Draft Genome Assemblies for Sympatric New World Quail.</title>
        <authorList>
            <person name="Oldeschulte D.L."/>
            <person name="Halley Y.A."/>
            <person name="Bhattarai E.K."/>
            <person name="Brashear W.A."/>
            <person name="Hill J."/>
            <person name="Metz R.P."/>
            <person name="Johnson C.D."/>
            <person name="Rollins D."/>
            <person name="Peterson M.J."/>
            <person name="Bickhart D.M."/>
            <person name="Decker J.E."/>
            <person name="Seabury C.M."/>
        </authorList>
    </citation>
    <scope>NUCLEOTIDE SEQUENCE [LARGE SCALE GENOMIC DNA]</scope>
    <source>
        <strain evidence="1 2">Texas</strain>
        <tissue evidence="1">Leg muscle</tissue>
    </source>
</reference>
<dbReference type="STRING" id="9009.A0A226MTE0"/>
<feature type="non-terminal residue" evidence="1">
    <location>
        <position position="973"/>
    </location>
</feature>
<accession>A0A226MTE0</accession>
<sequence length="973" mass="111240">MDPILHLAEIIEEIMMFDFSALSGLQSLMETALSQVIILMEGKESTTNISLAVSEFYNAVQKYVQDNLRIWMKEKTDFYWQMMKTVSRELDSGVTHVSQVEIEDVLESLSGVILSVTENKKSLNRKIIEEIMMFDFSALSGLQSLMETALSQVIILMEGKESTTNISLAVSEFYNAVQKYVQDNLRIWMKEKTDFFWQMMKTVSRELDSGVTHVSQVEIEDVLESLSGVILSVTENKKSLNRIELMSEIQYLLKNKTFGMQESSSSPLDIGIDEKNISLSMEIFQAAISKLSKLYSNLPHEVQGEYSTFLERLIEKAALNDKLVGKALKIFKSSSLASFPIGDDREFLELIISVVQNLKNMDIEFLIGQFKQVQRSLDSFFKNIKPLHIETSELGMLIDWWDTFENSSCNWNLTGLWQIMQLFQEGDVEEMFHLLLDVLSLTKSLAHSNITEALADVYTFVLTQEAQMPIFTKEEISNQVESLLILLEKLTDTPDEPAEASICFSSEFCWILRTVTPQSDPTSKPCDFMQSNFSLNRNAVLNVIKELKFVILNDSFLCTMEDFFQTDITHNLSCFFYQIKEWNSVLLKFSELRHINGSLLKELLAFWNELYLYTVPLQENNTNSIVNCSSMSKRKVAFQIIETLSSMPATEMEMSEYVLEQLNDLYGGLSWNKHSRISLIETVFPYVKNMTSEISGLLDIEAVYSFLSIVQPLMTLSSVGNEAYSVLMLLSSLNGNNNISDNIENIWFPVVKSLEDLLLNFNVRQSLAVIEQEFQLLRLASGQSSSVTLDVLIPQFNVSSVEAVLRTFEDIQEIVSSFLCECNNQNYSKMMQPLILLMAIEKSSDLLLVVKDIIDFLELFQNKSEEDYTGMLFADDHLSRDILNNTYISSSVFQNFFFHMISDLAVTKGTLHANSTELQVVDFIDSFFNNGQYGNVSTLSQNRTLEIMQEILHVTFPYFTEHNRKKITLEKDL</sequence>
<evidence type="ECO:0000313" key="2">
    <source>
        <dbReference type="Proteomes" id="UP000198323"/>
    </source>
</evidence>
<organism evidence="1 2">
    <name type="scientific">Callipepla squamata</name>
    <name type="common">Scaled quail</name>
    <dbReference type="NCBI Taxonomy" id="9009"/>
    <lineage>
        <taxon>Eukaryota</taxon>
        <taxon>Metazoa</taxon>
        <taxon>Chordata</taxon>
        <taxon>Craniata</taxon>
        <taxon>Vertebrata</taxon>
        <taxon>Euteleostomi</taxon>
        <taxon>Archelosauria</taxon>
        <taxon>Archosauria</taxon>
        <taxon>Dinosauria</taxon>
        <taxon>Saurischia</taxon>
        <taxon>Theropoda</taxon>
        <taxon>Coelurosauria</taxon>
        <taxon>Aves</taxon>
        <taxon>Neognathae</taxon>
        <taxon>Galloanserae</taxon>
        <taxon>Galliformes</taxon>
        <taxon>Odontophoridae</taxon>
        <taxon>Callipepla</taxon>
    </lineage>
</organism>
<dbReference type="AlphaFoldDB" id="A0A226MTE0"/>
<dbReference type="EMBL" id="MCFN01000469">
    <property type="protein sequence ID" value="OXB58420.1"/>
    <property type="molecule type" value="Genomic_DNA"/>
</dbReference>
<proteinExistence type="predicted"/>
<keyword evidence="2" id="KW-1185">Reference proteome</keyword>
<evidence type="ECO:0000313" key="1">
    <source>
        <dbReference type="EMBL" id="OXB58420.1"/>
    </source>
</evidence>
<name>A0A226MTE0_CALSU</name>
<gene>
    <name evidence="1" type="ORF">ASZ78_007095</name>
</gene>
<comment type="caution">
    <text evidence="1">The sequence shown here is derived from an EMBL/GenBank/DDBJ whole genome shotgun (WGS) entry which is preliminary data.</text>
</comment>
<dbReference type="Proteomes" id="UP000198323">
    <property type="component" value="Unassembled WGS sequence"/>
</dbReference>
<protein>
    <submittedName>
        <fullName evidence="1">Uncharacterized protein</fullName>
    </submittedName>
</protein>